<feature type="active site" description="Acyl-ester intermediate" evidence="5">
    <location>
        <position position="185"/>
    </location>
</feature>
<comment type="caution">
    <text evidence="7">The sequence shown here is derived from an EMBL/GenBank/DDBJ whole genome shotgun (WGS) entry which is preliminary data.</text>
</comment>
<feature type="domain" description="Amidase" evidence="6">
    <location>
        <begin position="21"/>
        <end position="474"/>
    </location>
</feature>
<dbReference type="InterPro" id="IPR004412">
    <property type="entry name" value="GatA"/>
</dbReference>
<comment type="catalytic activity">
    <reaction evidence="5">
        <text>L-glutamyl-tRNA(Gln) + L-glutamine + ATP + H2O = L-glutaminyl-tRNA(Gln) + L-glutamate + ADP + phosphate + H(+)</text>
        <dbReference type="Rhea" id="RHEA:17521"/>
        <dbReference type="Rhea" id="RHEA-COMP:9681"/>
        <dbReference type="Rhea" id="RHEA-COMP:9684"/>
        <dbReference type="ChEBI" id="CHEBI:15377"/>
        <dbReference type="ChEBI" id="CHEBI:15378"/>
        <dbReference type="ChEBI" id="CHEBI:29985"/>
        <dbReference type="ChEBI" id="CHEBI:30616"/>
        <dbReference type="ChEBI" id="CHEBI:43474"/>
        <dbReference type="ChEBI" id="CHEBI:58359"/>
        <dbReference type="ChEBI" id="CHEBI:78520"/>
        <dbReference type="ChEBI" id="CHEBI:78521"/>
        <dbReference type="ChEBI" id="CHEBI:456216"/>
        <dbReference type="EC" id="6.3.5.7"/>
    </reaction>
</comment>
<evidence type="ECO:0000313" key="7">
    <source>
        <dbReference type="EMBL" id="KAL0278375.1"/>
    </source>
</evidence>
<dbReference type="GO" id="GO:0005739">
    <property type="term" value="C:mitochondrion"/>
    <property type="evidence" value="ECO:0007669"/>
    <property type="project" value="UniProtKB-SubCell"/>
</dbReference>
<protein>
    <recommendedName>
        <fullName evidence="5">Glutamyl-tRNA(Gln) amidotransferase subunit A, mitochondrial</fullName>
        <shortName evidence="5">Glu-AdT subunit A</shortName>
        <ecNumber evidence="5">6.3.5.7</ecNumber>
    </recommendedName>
</protein>
<dbReference type="AlphaFoldDB" id="A0AAW2I7P4"/>
<evidence type="ECO:0000256" key="3">
    <source>
        <dbReference type="ARBA" id="ARBA00022840"/>
    </source>
</evidence>
<proteinExistence type="inferred from homology"/>
<feature type="active site" description="Charge relay system" evidence="5">
    <location>
        <position position="161"/>
    </location>
</feature>
<comment type="similarity">
    <text evidence="5">Belongs to the amidase family. GatA subfamily.</text>
</comment>
<dbReference type="HAMAP" id="MF_00120">
    <property type="entry name" value="GatA"/>
    <property type="match status" value="1"/>
</dbReference>
<dbReference type="GO" id="GO:0005524">
    <property type="term" value="F:ATP binding"/>
    <property type="evidence" value="ECO:0007669"/>
    <property type="project" value="UniProtKB-KW"/>
</dbReference>
<dbReference type="Gene3D" id="3.90.1300.10">
    <property type="entry name" value="Amidase signature (AS) domain"/>
    <property type="match status" value="1"/>
</dbReference>
<keyword evidence="5" id="KW-0496">Mitochondrion</keyword>
<reference evidence="7" key="1">
    <citation type="journal article" date="2024" name="Gigascience">
        <title>Chromosome-level genome of the poultry shaft louse Menopon gallinae provides insight into the host-switching and adaptive evolution of parasitic lice.</title>
        <authorList>
            <person name="Xu Y."/>
            <person name="Ma L."/>
            <person name="Liu S."/>
            <person name="Liang Y."/>
            <person name="Liu Q."/>
            <person name="He Z."/>
            <person name="Tian L."/>
            <person name="Duan Y."/>
            <person name="Cai W."/>
            <person name="Li H."/>
            <person name="Song F."/>
        </authorList>
    </citation>
    <scope>NUCLEOTIDE SEQUENCE</scope>
    <source>
        <strain evidence="7">Cailab_2023a</strain>
    </source>
</reference>
<feature type="active site" description="Charge relay system" evidence="5">
    <location>
        <position position="74"/>
    </location>
</feature>
<keyword evidence="3 5" id="KW-0067">ATP-binding</keyword>
<keyword evidence="1 5" id="KW-0436">Ligase</keyword>
<dbReference type="EMBL" id="JARGDH010000001">
    <property type="protein sequence ID" value="KAL0278375.1"/>
    <property type="molecule type" value="Genomic_DNA"/>
</dbReference>
<dbReference type="GO" id="GO:0032543">
    <property type="term" value="P:mitochondrial translation"/>
    <property type="evidence" value="ECO:0007669"/>
    <property type="project" value="UniProtKB-UniRule"/>
</dbReference>
<dbReference type="InterPro" id="IPR000120">
    <property type="entry name" value="Amidase"/>
</dbReference>
<gene>
    <name evidence="5" type="primary">GatA</name>
    <name evidence="7" type="ORF">PYX00_000210</name>
</gene>
<comment type="subunit">
    <text evidence="5">Subunit of the heterotrimeric GatCAB amidotransferase (AdT) complex, composed of A, B and C subunits.</text>
</comment>
<keyword evidence="2 5" id="KW-0547">Nucleotide-binding</keyword>
<keyword evidence="4 5" id="KW-0648">Protein biosynthesis</keyword>
<accession>A0AAW2I7P4</accession>
<dbReference type="InterPro" id="IPR036928">
    <property type="entry name" value="AS_sf"/>
</dbReference>
<name>A0AAW2I7P4_9NEOP</name>
<sequence length="497" mass="54844">MYKTVSKLHKELLNKTTTTQDVIKATQKRIKETAELNIYTSVSSDLESQAKISQKYFNEGNPRSILEGIPVAVKDNFCIRNVRTTCGSKMLKDFVPKYTATVVTKLIQSGIVFVGKTNMDEFAMGSGTTDSIYGPTKNIWGLKTLKRDKRKSDNWFISGGSSGGSAVAVASGACALALGSDTGGSTRNPASYCGVVGLKPTYGVVSRYGLIPLVNSMDIPGVLANNVEDAYELLKLLAGPDVNDSTTVRHDVKLSDLSSEPSVKGLKVGMPIEYNCAGLTDEVRNTWKRVASLLQQGGAEIMPISMPHTKYSLVCYSVLNNCEVASNKAKYDGLQFGTRYASDSAGEMFSELRSSNFNQTVRERILAGNYFLLGKNYDKYFIKAMKVRRLILDDFLKAWRSGCNVLLTPTTLSDAPEFQDFIKLNEREQCESQDYCTQPANMSGCPAVTVPIELSRKELPLSVQLMAPYFEDKAMMEVALYIQKNVQFDQIRNHLIC</sequence>
<comment type="subcellular location">
    <subcellularLocation>
        <location evidence="5">Mitochondrion</location>
    </subcellularLocation>
</comment>
<comment type="function">
    <text evidence="5">Allows the formation of correctly charged Gln-tRNA(Gln) through the transamidation of misacylated Glu-tRNA(Gln) in the mitochondria. The reaction takes place in the presence of glutamine and ATP through an activated gamma-phospho-Glu-tRNA(Gln).</text>
</comment>
<evidence type="ECO:0000259" key="6">
    <source>
        <dbReference type="Pfam" id="PF01425"/>
    </source>
</evidence>
<dbReference type="GO" id="GO:0050567">
    <property type="term" value="F:glutaminyl-tRNA synthase (glutamine-hydrolyzing) activity"/>
    <property type="evidence" value="ECO:0007669"/>
    <property type="project" value="UniProtKB-UniRule"/>
</dbReference>
<evidence type="ECO:0000256" key="1">
    <source>
        <dbReference type="ARBA" id="ARBA00022598"/>
    </source>
</evidence>
<evidence type="ECO:0000256" key="2">
    <source>
        <dbReference type="ARBA" id="ARBA00022741"/>
    </source>
</evidence>
<organism evidence="7">
    <name type="scientific">Menopon gallinae</name>
    <name type="common">poultry shaft louse</name>
    <dbReference type="NCBI Taxonomy" id="328185"/>
    <lineage>
        <taxon>Eukaryota</taxon>
        <taxon>Metazoa</taxon>
        <taxon>Ecdysozoa</taxon>
        <taxon>Arthropoda</taxon>
        <taxon>Hexapoda</taxon>
        <taxon>Insecta</taxon>
        <taxon>Pterygota</taxon>
        <taxon>Neoptera</taxon>
        <taxon>Paraneoptera</taxon>
        <taxon>Psocodea</taxon>
        <taxon>Troctomorpha</taxon>
        <taxon>Phthiraptera</taxon>
        <taxon>Amblycera</taxon>
        <taxon>Menoponidae</taxon>
        <taxon>Menopon</taxon>
    </lineage>
</organism>
<dbReference type="InterPro" id="IPR023631">
    <property type="entry name" value="Amidase_dom"/>
</dbReference>
<evidence type="ECO:0000256" key="4">
    <source>
        <dbReference type="ARBA" id="ARBA00022917"/>
    </source>
</evidence>
<dbReference type="GO" id="GO:0030956">
    <property type="term" value="C:glutamyl-tRNA(Gln) amidotransferase complex"/>
    <property type="evidence" value="ECO:0007669"/>
    <property type="project" value="UniProtKB-UniRule"/>
</dbReference>
<evidence type="ECO:0000256" key="5">
    <source>
        <dbReference type="HAMAP-Rule" id="MF_03150"/>
    </source>
</evidence>
<dbReference type="PANTHER" id="PTHR11895">
    <property type="entry name" value="TRANSAMIDASE"/>
    <property type="match status" value="1"/>
</dbReference>
<dbReference type="EC" id="6.3.5.7" evidence="5"/>
<dbReference type="Pfam" id="PF01425">
    <property type="entry name" value="Amidase"/>
    <property type="match status" value="1"/>
</dbReference>
<dbReference type="PANTHER" id="PTHR11895:SF7">
    <property type="entry name" value="GLUTAMYL-TRNA(GLN) AMIDOTRANSFERASE SUBUNIT A, MITOCHONDRIAL"/>
    <property type="match status" value="1"/>
</dbReference>
<dbReference type="SUPFAM" id="SSF75304">
    <property type="entry name" value="Amidase signature (AS) enzymes"/>
    <property type="match status" value="1"/>
</dbReference>
<dbReference type="GO" id="GO:0070681">
    <property type="term" value="P:glutaminyl-tRNAGln biosynthesis via transamidation"/>
    <property type="evidence" value="ECO:0007669"/>
    <property type="project" value="UniProtKB-UniRule"/>
</dbReference>